<evidence type="ECO:0000313" key="1">
    <source>
        <dbReference type="EMBL" id="SVA41322.1"/>
    </source>
</evidence>
<organism evidence="1">
    <name type="scientific">marine metagenome</name>
    <dbReference type="NCBI Taxonomy" id="408172"/>
    <lineage>
        <taxon>unclassified sequences</taxon>
        <taxon>metagenomes</taxon>
        <taxon>ecological metagenomes</taxon>
    </lineage>
</organism>
<gene>
    <name evidence="1" type="ORF">METZ01_LOCUS94176</name>
</gene>
<dbReference type="AlphaFoldDB" id="A0A381VM03"/>
<accession>A0A381VM03</accession>
<sequence>MNKSLTIMIAFLTGFLFGSEFQVFSGDIIQLDYEALGFR</sequence>
<reference evidence="1" key="1">
    <citation type="submission" date="2018-05" db="EMBL/GenBank/DDBJ databases">
        <authorList>
            <person name="Lanie J.A."/>
            <person name="Ng W.-L."/>
            <person name="Kazmierczak K.M."/>
            <person name="Andrzejewski T.M."/>
            <person name="Davidsen T.M."/>
            <person name="Wayne K.J."/>
            <person name="Tettelin H."/>
            <person name="Glass J.I."/>
            <person name="Rusch D."/>
            <person name="Podicherti R."/>
            <person name="Tsui H.-C.T."/>
            <person name="Winkler M.E."/>
        </authorList>
    </citation>
    <scope>NUCLEOTIDE SEQUENCE</scope>
</reference>
<feature type="non-terminal residue" evidence="1">
    <location>
        <position position="39"/>
    </location>
</feature>
<name>A0A381VM03_9ZZZZ</name>
<proteinExistence type="predicted"/>
<protein>
    <submittedName>
        <fullName evidence="1">Uncharacterized protein</fullName>
    </submittedName>
</protein>
<dbReference type="EMBL" id="UINC01009209">
    <property type="protein sequence ID" value="SVA41322.1"/>
    <property type="molecule type" value="Genomic_DNA"/>
</dbReference>